<dbReference type="Pfam" id="PF25807">
    <property type="entry name" value="Clarin-2"/>
    <property type="match status" value="1"/>
</dbReference>
<dbReference type="Gene3D" id="1.20.140.150">
    <property type="match status" value="1"/>
</dbReference>
<dbReference type="VEuPathDB" id="HostDB:GeneID_118669641"/>
<evidence type="ECO:0000256" key="6">
    <source>
        <dbReference type="SAM" id="Phobius"/>
    </source>
</evidence>
<comment type="similarity">
    <text evidence="2">Belongs to the clarin family.</text>
</comment>
<evidence type="ECO:0000256" key="2">
    <source>
        <dbReference type="ARBA" id="ARBA00005787"/>
    </source>
</evidence>
<accession>A0A7J7TS01</accession>
<sequence>MPTATKTLTFLSSFLTSFGAFVVICAVLGTPQWVSSTIAVSDDFSNGSIVITYGLFRGQSAQKLTHGLGDADKDFEVLSELGNSAPKTLHSVVILSLVISLSTSLLSAGFTFYNSVSNPYQTFLGPLGVYIWSGLSGSFAFLALVLFVGNVQANRLSEVLVQALYSRYSPATHRGTAHSYGSSFWLLLLVLLLSIITAVIVVFFQRARRRRRQEQRKPVEQAPRDGILF</sequence>
<keyword evidence="5 6" id="KW-0472">Membrane</keyword>
<feature type="transmembrane region" description="Helical" evidence="6">
    <location>
        <begin position="92"/>
        <end position="115"/>
    </location>
</feature>
<feature type="transmembrane region" description="Helical" evidence="6">
    <location>
        <begin position="184"/>
        <end position="204"/>
    </location>
</feature>
<dbReference type="GO" id="GO:0016020">
    <property type="term" value="C:membrane"/>
    <property type="evidence" value="ECO:0007669"/>
    <property type="project" value="UniProtKB-SubCell"/>
</dbReference>
<comment type="caution">
    <text evidence="7">The sequence shown here is derived from an EMBL/GenBank/DDBJ whole genome shotgun (WGS) entry which is preliminary data.</text>
</comment>
<dbReference type="GO" id="GO:0007605">
    <property type="term" value="P:sensory perception of sound"/>
    <property type="evidence" value="ECO:0007669"/>
    <property type="project" value="UniProtKB-ARBA"/>
</dbReference>
<evidence type="ECO:0000256" key="4">
    <source>
        <dbReference type="ARBA" id="ARBA00022989"/>
    </source>
</evidence>
<comment type="subcellular location">
    <subcellularLocation>
        <location evidence="1">Membrane</location>
        <topology evidence="1">Multi-pass membrane protein</topology>
    </subcellularLocation>
</comment>
<evidence type="ECO:0000256" key="5">
    <source>
        <dbReference type="ARBA" id="ARBA00023136"/>
    </source>
</evidence>
<dbReference type="AlphaFoldDB" id="A0A7J7TS01"/>
<dbReference type="EMBL" id="JABWUV010000015">
    <property type="protein sequence ID" value="KAF6303564.1"/>
    <property type="molecule type" value="Genomic_DNA"/>
</dbReference>
<dbReference type="PANTHER" id="PTHR31548">
    <property type="entry name" value="CLARIN"/>
    <property type="match status" value="1"/>
</dbReference>
<evidence type="ECO:0000256" key="1">
    <source>
        <dbReference type="ARBA" id="ARBA00004141"/>
    </source>
</evidence>
<evidence type="ECO:0000313" key="8">
    <source>
        <dbReference type="Proteomes" id="UP000527355"/>
    </source>
</evidence>
<keyword evidence="4 6" id="KW-1133">Transmembrane helix</keyword>
<dbReference type="InterPro" id="IPR026748">
    <property type="entry name" value="Clarin"/>
</dbReference>
<organism evidence="7 8">
    <name type="scientific">Myotis myotis</name>
    <name type="common">Greater mouse-eared bat</name>
    <name type="synonym">Vespertilio myotis</name>
    <dbReference type="NCBI Taxonomy" id="51298"/>
    <lineage>
        <taxon>Eukaryota</taxon>
        <taxon>Metazoa</taxon>
        <taxon>Chordata</taxon>
        <taxon>Craniata</taxon>
        <taxon>Vertebrata</taxon>
        <taxon>Euteleostomi</taxon>
        <taxon>Mammalia</taxon>
        <taxon>Eutheria</taxon>
        <taxon>Laurasiatheria</taxon>
        <taxon>Chiroptera</taxon>
        <taxon>Yangochiroptera</taxon>
        <taxon>Vespertilionidae</taxon>
        <taxon>Myotis</taxon>
    </lineage>
</organism>
<dbReference type="OrthoDB" id="9450082at2759"/>
<dbReference type="Proteomes" id="UP000527355">
    <property type="component" value="Unassembled WGS sequence"/>
</dbReference>
<feature type="transmembrane region" description="Helical" evidence="6">
    <location>
        <begin position="7"/>
        <end position="29"/>
    </location>
</feature>
<evidence type="ECO:0000256" key="3">
    <source>
        <dbReference type="ARBA" id="ARBA00022692"/>
    </source>
</evidence>
<keyword evidence="3 6" id="KW-0812">Transmembrane</keyword>
<reference evidence="7 8" key="1">
    <citation type="journal article" date="2020" name="Nature">
        <title>Six reference-quality genomes reveal evolution of bat adaptations.</title>
        <authorList>
            <person name="Jebb D."/>
            <person name="Huang Z."/>
            <person name="Pippel M."/>
            <person name="Hughes G.M."/>
            <person name="Lavrichenko K."/>
            <person name="Devanna P."/>
            <person name="Winkler S."/>
            <person name="Jermiin L.S."/>
            <person name="Skirmuntt E.C."/>
            <person name="Katzourakis A."/>
            <person name="Burkitt-Gray L."/>
            <person name="Ray D.A."/>
            <person name="Sullivan K.A.M."/>
            <person name="Roscito J.G."/>
            <person name="Kirilenko B.M."/>
            <person name="Davalos L.M."/>
            <person name="Corthals A.P."/>
            <person name="Power M.L."/>
            <person name="Jones G."/>
            <person name="Ransome R.D."/>
            <person name="Dechmann D.K.N."/>
            <person name="Locatelli A.G."/>
            <person name="Puechmaille S.J."/>
            <person name="Fedrigo O."/>
            <person name="Jarvis E.D."/>
            <person name="Hiller M."/>
            <person name="Vernes S.C."/>
            <person name="Myers E.W."/>
            <person name="Teeling E.C."/>
        </authorList>
    </citation>
    <scope>NUCLEOTIDE SEQUENCE [LARGE SCALE GENOMIC DNA]</scope>
    <source>
        <strain evidence="7">MMyoMyo1</strain>
        <tissue evidence="7">Flight muscle</tissue>
    </source>
</reference>
<feature type="transmembrane region" description="Helical" evidence="6">
    <location>
        <begin position="127"/>
        <end position="148"/>
    </location>
</feature>
<gene>
    <name evidence="7" type="ORF">mMyoMyo1_003009</name>
</gene>
<name>A0A7J7TS01_MYOMY</name>
<evidence type="ECO:0000313" key="7">
    <source>
        <dbReference type="EMBL" id="KAF6303564.1"/>
    </source>
</evidence>
<proteinExistence type="inferred from homology"/>
<keyword evidence="8" id="KW-1185">Reference proteome</keyword>
<protein>
    <submittedName>
        <fullName evidence="7">Clarin 3</fullName>
    </submittedName>
</protein>
<dbReference type="PANTHER" id="PTHR31548:SF3">
    <property type="entry name" value="CLARIN-3"/>
    <property type="match status" value="1"/>
</dbReference>